<sequence length="157" mass="17781">MIFVSLGSREYQFDRLLKKLDELVEDDVISEPIFAQIGQSTYTPQNYDYERFIDSDKFSNKQDQADLIISHGGTGALIGAIKKGKQVIAVPRLAKYGEHIDDHQTQVSSVLDEMGYLKSVQNMDQLGSVYLSMKENPISKKYDRPSNVLEIINEFIG</sequence>
<evidence type="ECO:0000259" key="1">
    <source>
        <dbReference type="Pfam" id="PF04101"/>
    </source>
</evidence>
<feature type="domain" description="Glycosyl transferase family 28 C-terminal" evidence="1">
    <location>
        <begin position="1"/>
        <end position="139"/>
    </location>
</feature>
<keyword evidence="3" id="KW-1185">Reference proteome</keyword>
<accession>A0A9X3FMF8</accession>
<dbReference type="Pfam" id="PF04101">
    <property type="entry name" value="Glyco_tran_28_C"/>
    <property type="match status" value="1"/>
</dbReference>
<dbReference type="AlphaFoldDB" id="A0A9X3FMF8"/>
<evidence type="ECO:0000313" key="2">
    <source>
        <dbReference type="EMBL" id="MCZ0725468.1"/>
    </source>
</evidence>
<dbReference type="Proteomes" id="UP001146670">
    <property type="component" value="Unassembled WGS sequence"/>
</dbReference>
<comment type="caution">
    <text evidence="2">The sequence shown here is derived from an EMBL/GenBank/DDBJ whole genome shotgun (WGS) entry which is preliminary data.</text>
</comment>
<name>A0A9X3FMF8_9LACT</name>
<dbReference type="EMBL" id="JAPRFR010000001">
    <property type="protein sequence ID" value="MCZ0725468.1"/>
    <property type="molecule type" value="Genomic_DNA"/>
</dbReference>
<organism evidence="2 3">
    <name type="scientific">Aerococcus kribbianus</name>
    <dbReference type="NCBI Taxonomy" id="2999064"/>
    <lineage>
        <taxon>Bacteria</taxon>
        <taxon>Bacillati</taxon>
        <taxon>Bacillota</taxon>
        <taxon>Bacilli</taxon>
        <taxon>Lactobacillales</taxon>
        <taxon>Aerococcaceae</taxon>
        <taxon>Aerococcus</taxon>
    </lineage>
</organism>
<protein>
    <submittedName>
        <fullName evidence="2">Glycosyltransferase</fullName>
    </submittedName>
</protein>
<proteinExistence type="predicted"/>
<dbReference type="InterPro" id="IPR007235">
    <property type="entry name" value="Glyco_trans_28_C"/>
</dbReference>
<dbReference type="RefSeq" id="WP_268751786.1">
    <property type="nucleotide sequence ID" value="NZ_JAPRFQ010000001.1"/>
</dbReference>
<reference evidence="2" key="1">
    <citation type="submission" date="2022-12" db="EMBL/GenBank/DDBJ databases">
        <title>Description and comparative metabolic analysis of Aerococcus sp. nov., isolated from the feces of a pig.</title>
        <authorList>
            <person name="Chang Y.-H."/>
        </authorList>
    </citation>
    <scope>NUCLEOTIDE SEQUENCE</scope>
    <source>
        <strain evidence="2">YH-aer222</strain>
    </source>
</reference>
<dbReference type="InterPro" id="IPR048097">
    <property type="entry name" value="Cps14G-like"/>
</dbReference>
<dbReference type="NCBIfam" id="NF041548">
    <property type="entry name" value="PssE"/>
    <property type="match status" value="1"/>
</dbReference>
<evidence type="ECO:0000313" key="3">
    <source>
        <dbReference type="Proteomes" id="UP001146670"/>
    </source>
</evidence>
<dbReference type="GO" id="GO:0016758">
    <property type="term" value="F:hexosyltransferase activity"/>
    <property type="evidence" value="ECO:0007669"/>
    <property type="project" value="InterPro"/>
</dbReference>
<dbReference type="Gene3D" id="3.40.50.2000">
    <property type="entry name" value="Glycogen Phosphorylase B"/>
    <property type="match status" value="1"/>
</dbReference>
<gene>
    <name evidence="2" type="ORF">OW157_02660</name>
</gene>